<dbReference type="OrthoDB" id="5517693at2"/>
<sequence length="313" mass="35030">MWIKDEHGLIWRNRNLDAGITERRLRAALRSGELVAVGRGVAAETATLGDTPWKQATERYRLACIAAAIEIGHDDPKALSHESAAAVLGLPLLKPRRDRIHLTNGRSSGGVVRPNRVIHHGLLPDEDVVEVCGIRVTSPARTAIDLALHMPDFARTLTVLDSALRMKVNRLELEERLACQKRNVVAARHALGFANGLSANPGESWGRAQMITENLPVPTLQFEYPLRTGRLAIVDYDWDGILVGEFDGFVKYQRETRRPGQTVEEAVFEEKRREDALRDLGLDVVRWIWADLENYRLVPLLVSKLKRNGILVA</sequence>
<dbReference type="KEGG" id="goq:ACH46_17060"/>
<proteinExistence type="predicted"/>
<reference evidence="2 3" key="2">
    <citation type="journal article" date="2017" name="Int. J. Syst. Evol. Microbiol.">
        <title>Gordonia phthalatica sp. nov., a di-n-butyl phthalate-degrading bacterium isolated from activated sludge.</title>
        <authorList>
            <person name="Jin D."/>
            <person name="Kong X."/>
            <person name="Jia M."/>
            <person name="Yu X."/>
            <person name="Wang X."/>
            <person name="Zhuang X."/>
            <person name="Deng Y."/>
            <person name="Bai Z."/>
        </authorList>
    </citation>
    <scope>NUCLEOTIDE SEQUENCE [LARGE SCALE GENOMIC DNA]</scope>
    <source>
        <strain evidence="2 3">QH-11</strain>
    </source>
</reference>
<dbReference type="InterPro" id="IPR018547">
    <property type="entry name" value="AbiEi_C"/>
</dbReference>
<evidence type="ECO:0000313" key="2">
    <source>
        <dbReference type="EMBL" id="ALG85881.1"/>
    </source>
</evidence>
<keyword evidence="3" id="KW-1185">Reference proteome</keyword>
<reference evidence="3" key="1">
    <citation type="submission" date="2015-06" db="EMBL/GenBank/DDBJ databases">
        <title>Complete genome sequence and metabolic analysis of phthalate degradation pathway in Gordonia sp. QH-11.</title>
        <authorList>
            <person name="Jin D."/>
            <person name="Kong X."/>
            <person name="Bai Z."/>
        </authorList>
    </citation>
    <scope>NUCLEOTIDE SEQUENCE [LARGE SCALE GENOMIC DNA]</scope>
    <source>
        <strain evidence="3">QH-11</strain>
    </source>
</reference>
<organism evidence="2 3">
    <name type="scientific">Gordonia phthalatica</name>
    <dbReference type="NCBI Taxonomy" id="1136941"/>
    <lineage>
        <taxon>Bacteria</taxon>
        <taxon>Bacillati</taxon>
        <taxon>Actinomycetota</taxon>
        <taxon>Actinomycetes</taxon>
        <taxon>Mycobacteriales</taxon>
        <taxon>Gordoniaceae</taxon>
        <taxon>Gordonia</taxon>
    </lineage>
</organism>
<dbReference type="AlphaFoldDB" id="A0A0N9NBS2"/>
<name>A0A0N9NBS2_9ACTN</name>
<dbReference type="EMBL" id="CP011853">
    <property type="protein sequence ID" value="ALG85881.1"/>
    <property type="molecule type" value="Genomic_DNA"/>
</dbReference>
<dbReference type="PATRIC" id="fig|1136941.3.peg.3487"/>
<dbReference type="RefSeq" id="WP_062393978.1">
    <property type="nucleotide sequence ID" value="NZ_CP011853.1"/>
</dbReference>
<dbReference type="STRING" id="1136941.ACH46_17060"/>
<feature type="domain" description="AbiEi antitoxin C-terminal" evidence="1">
    <location>
        <begin position="81"/>
        <end position="181"/>
    </location>
</feature>
<dbReference type="Proteomes" id="UP000063789">
    <property type="component" value="Chromosome"/>
</dbReference>
<gene>
    <name evidence="2" type="ORF">ACH46_17060</name>
</gene>
<dbReference type="Pfam" id="PF09407">
    <property type="entry name" value="AbiEi_1"/>
    <property type="match status" value="1"/>
</dbReference>
<protein>
    <recommendedName>
        <fullName evidence="1">AbiEi antitoxin C-terminal domain-containing protein</fullName>
    </recommendedName>
</protein>
<accession>A0A0N9NBS2</accession>
<evidence type="ECO:0000313" key="3">
    <source>
        <dbReference type="Proteomes" id="UP000063789"/>
    </source>
</evidence>
<evidence type="ECO:0000259" key="1">
    <source>
        <dbReference type="Pfam" id="PF09407"/>
    </source>
</evidence>